<dbReference type="EMBL" id="MPUH01000337">
    <property type="protein sequence ID" value="OMJ82528.1"/>
    <property type="molecule type" value="Genomic_DNA"/>
</dbReference>
<protein>
    <submittedName>
        <fullName evidence="2">Uncharacterized protein</fullName>
    </submittedName>
</protein>
<comment type="caution">
    <text evidence="2">The sequence shown here is derived from an EMBL/GenBank/DDBJ whole genome shotgun (WGS) entry which is preliminary data.</text>
</comment>
<accession>A0A1R2C0H8</accession>
<name>A0A1R2C0H8_9CILI</name>
<dbReference type="OrthoDB" id="10568719at2759"/>
<feature type="transmembrane region" description="Helical" evidence="1">
    <location>
        <begin position="104"/>
        <end position="122"/>
    </location>
</feature>
<evidence type="ECO:0000313" key="3">
    <source>
        <dbReference type="Proteomes" id="UP000187209"/>
    </source>
</evidence>
<reference evidence="2 3" key="1">
    <citation type="submission" date="2016-11" db="EMBL/GenBank/DDBJ databases">
        <title>The macronuclear genome of Stentor coeruleus: a giant cell with tiny introns.</title>
        <authorList>
            <person name="Slabodnick M."/>
            <person name="Ruby J.G."/>
            <person name="Reiff S.B."/>
            <person name="Swart E.C."/>
            <person name="Gosai S."/>
            <person name="Prabakaran S."/>
            <person name="Witkowska E."/>
            <person name="Larue G.E."/>
            <person name="Fisher S."/>
            <person name="Freeman R.M."/>
            <person name="Gunawardena J."/>
            <person name="Chu W."/>
            <person name="Stover N.A."/>
            <person name="Gregory B.D."/>
            <person name="Nowacki M."/>
            <person name="Derisi J."/>
            <person name="Roy S.W."/>
            <person name="Marshall W.F."/>
            <person name="Sood P."/>
        </authorList>
    </citation>
    <scope>NUCLEOTIDE SEQUENCE [LARGE SCALE GENOMIC DNA]</scope>
    <source>
        <strain evidence="2">WM001</strain>
    </source>
</reference>
<keyword evidence="1" id="KW-0472">Membrane</keyword>
<dbReference type="AlphaFoldDB" id="A0A1R2C0H8"/>
<dbReference type="Proteomes" id="UP000187209">
    <property type="component" value="Unassembled WGS sequence"/>
</dbReference>
<gene>
    <name evidence="2" type="ORF">SteCoe_16754</name>
</gene>
<proteinExistence type="predicted"/>
<evidence type="ECO:0000256" key="1">
    <source>
        <dbReference type="SAM" id="Phobius"/>
    </source>
</evidence>
<keyword evidence="1" id="KW-1133">Transmembrane helix</keyword>
<evidence type="ECO:0000313" key="2">
    <source>
        <dbReference type="EMBL" id="OMJ82528.1"/>
    </source>
</evidence>
<keyword evidence="1" id="KW-0812">Transmembrane</keyword>
<sequence>MAKESRQISSKSNKIISKLQKSTDVNIYSVFNADIYRKYELAESQYKSIDKNLKDGSVTKRIENVIEFYVKRQKVPDPEMHQHLLQVERKIGEVAHLIKNTYNIDWLCITLIGFSLVAVYVWKIAKKAEKKHYL</sequence>
<organism evidence="2 3">
    <name type="scientific">Stentor coeruleus</name>
    <dbReference type="NCBI Taxonomy" id="5963"/>
    <lineage>
        <taxon>Eukaryota</taxon>
        <taxon>Sar</taxon>
        <taxon>Alveolata</taxon>
        <taxon>Ciliophora</taxon>
        <taxon>Postciliodesmatophora</taxon>
        <taxon>Heterotrichea</taxon>
        <taxon>Heterotrichida</taxon>
        <taxon>Stentoridae</taxon>
        <taxon>Stentor</taxon>
    </lineage>
</organism>
<keyword evidence="3" id="KW-1185">Reference proteome</keyword>